<organism evidence="3 4">
    <name type="scientific">Karstenula rhodostoma CBS 690.94</name>
    <dbReference type="NCBI Taxonomy" id="1392251"/>
    <lineage>
        <taxon>Eukaryota</taxon>
        <taxon>Fungi</taxon>
        <taxon>Dikarya</taxon>
        <taxon>Ascomycota</taxon>
        <taxon>Pezizomycotina</taxon>
        <taxon>Dothideomycetes</taxon>
        <taxon>Pleosporomycetidae</taxon>
        <taxon>Pleosporales</taxon>
        <taxon>Massarineae</taxon>
        <taxon>Didymosphaeriaceae</taxon>
        <taxon>Karstenula</taxon>
    </lineage>
</organism>
<reference evidence="3" key="1">
    <citation type="journal article" date="2020" name="Stud. Mycol.">
        <title>101 Dothideomycetes genomes: a test case for predicting lifestyles and emergence of pathogens.</title>
        <authorList>
            <person name="Haridas S."/>
            <person name="Albert R."/>
            <person name="Binder M."/>
            <person name="Bloem J."/>
            <person name="Labutti K."/>
            <person name="Salamov A."/>
            <person name="Andreopoulos B."/>
            <person name="Baker S."/>
            <person name="Barry K."/>
            <person name="Bills G."/>
            <person name="Bluhm B."/>
            <person name="Cannon C."/>
            <person name="Castanera R."/>
            <person name="Culley D."/>
            <person name="Daum C."/>
            <person name="Ezra D."/>
            <person name="Gonzalez J."/>
            <person name="Henrissat B."/>
            <person name="Kuo A."/>
            <person name="Liang C."/>
            <person name="Lipzen A."/>
            <person name="Lutzoni F."/>
            <person name="Magnuson J."/>
            <person name="Mondo S."/>
            <person name="Nolan M."/>
            <person name="Ohm R."/>
            <person name="Pangilinan J."/>
            <person name="Park H.-J."/>
            <person name="Ramirez L."/>
            <person name="Alfaro M."/>
            <person name="Sun H."/>
            <person name="Tritt A."/>
            <person name="Yoshinaga Y."/>
            <person name="Zwiers L.-H."/>
            <person name="Turgeon B."/>
            <person name="Goodwin S."/>
            <person name="Spatafora J."/>
            <person name="Crous P."/>
            <person name="Grigoriev I."/>
        </authorList>
    </citation>
    <scope>NUCLEOTIDE SEQUENCE</scope>
    <source>
        <strain evidence="3">CBS 690.94</strain>
    </source>
</reference>
<dbReference type="CDD" id="cd09917">
    <property type="entry name" value="F-box_SF"/>
    <property type="match status" value="1"/>
</dbReference>
<keyword evidence="2" id="KW-0732">Signal</keyword>
<feature type="region of interest" description="Disordered" evidence="1">
    <location>
        <begin position="421"/>
        <end position="452"/>
    </location>
</feature>
<sequence length="452" mass="50839">MAAASLTGLPLEVLVHLIAAYLSTKDLGAFRLTNKHLEKALFDTFAKEFFTKKQFMLSTASLQTLVDISRHGALGKTLRHVIIGLESFDATNLSPHYFGMSDAQNIAFQQGSADQFALSSSGRDRALLTEAFRNLHNLDTVGIRDYEASGRVRDDNCWTSYGAPSISRQIGINLQTNSNKLASQAFLLLMQALADADRPVPSIETILRKRQAGMNDTAFLLGSPNPKMDVVLSGLRQLLLTLNPTAETRAYRLDPKIHPTFLESFLLRTYSLEHLRLNFWKSEIAPAQWVLVRLCTTPGLLPVMRRLELGMLTTMPDVLVNVISKFSATLQHVGLWKVELKDDAAARWKDSEDRYNPWPRVLKDLATTTNLTSMSLGCLAQRYPSILVQFPDDKVAQHYSGDMKVWMPQLLDQLIVLWPKPPQRNTDGESMDHDMDESEESHDSDEDEDYDE</sequence>
<dbReference type="EMBL" id="MU001509">
    <property type="protein sequence ID" value="KAF2439589.1"/>
    <property type="molecule type" value="Genomic_DNA"/>
</dbReference>
<evidence type="ECO:0000313" key="3">
    <source>
        <dbReference type="EMBL" id="KAF2439589.1"/>
    </source>
</evidence>
<evidence type="ECO:0000256" key="2">
    <source>
        <dbReference type="SAM" id="SignalP"/>
    </source>
</evidence>
<keyword evidence="4" id="KW-1185">Reference proteome</keyword>
<accession>A0A9P4PAL6</accession>
<comment type="caution">
    <text evidence="3">The sequence shown here is derived from an EMBL/GenBank/DDBJ whole genome shotgun (WGS) entry which is preliminary data.</text>
</comment>
<feature type="signal peptide" evidence="2">
    <location>
        <begin position="1"/>
        <end position="20"/>
    </location>
</feature>
<feature type="compositionally biased region" description="Acidic residues" evidence="1">
    <location>
        <begin position="434"/>
        <end position="452"/>
    </location>
</feature>
<dbReference type="AlphaFoldDB" id="A0A9P4PAL6"/>
<name>A0A9P4PAL6_9PLEO</name>
<evidence type="ECO:0000313" key="4">
    <source>
        <dbReference type="Proteomes" id="UP000799764"/>
    </source>
</evidence>
<feature type="chain" id="PRO_5040487552" description="F-box domain-containing protein" evidence="2">
    <location>
        <begin position="21"/>
        <end position="452"/>
    </location>
</feature>
<evidence type="ECO:0008006" key="5">
    <source>
        <dbReference type="Google" id="ProtNLM"/>
    </source>
</evidence>
<dbReference type="Proteomes" id="UP000799764">
    <property type="component" value="Unassembled WGS sequence"/>
</dbReference>
<protein>
    <recommendedName>
        <fullName evidence="5">F-box domain-containing protein</fullName>
    </recommendedName>
</protein>
<dbReference type="OrthoDB" id="5279008at2759"/>
<proteinExistence type="predicted"/>
<gene>
    <name evidence="3" type="ORF">P171DRAFT_525434</name>
</gene>
<evidence type="ECO:0000256" key="1">
    <source>
        <dbReference type="SAM" id="MobiDB-lite"/>
    </source>
</evidence>